<dbReference type="Proteomes" id="UP000814128">
    <property type="component" value="Unassembled WGS sequence"/>
</dbReference>
<sequence>THLVLDDEERIIMVLVGSPAEDDGRLPEERWQSLFQRLAEKVEAERSSHQATFVMAHRRGKYAALTFGSSYGGGQTKPQTLRLSAAHNRIAQRWRDDKDVQRIAGFQSESLASYFPLAYHHLRIAMRKLQASDPTFTAPFVNSVYPTSCMNCGPTTCCEAHFDVGNYPSLPCAVTAFGRFDPNKGGHLVLHDLGIYFCFPPGTTALLSSAGIRHGNAAIHPGETRYSLTQFCPGGLMRWVAYGFRPAKKFSKRERARMDSAAKEGWKQQLRRFSKVWELDEDREWVRAQEYLEAV</sequence>
<keyword evidence="2" id="KW-1185">Reference proteome</keyword>
<accession>A0ACB8QBM3</accession>
<name>A0ACB8QBM3_9AGAM</name>
<feature type="non-terminal residue" evidence="1">
    <location>
        <position position="1"/>
    </location>
</feature>
<proteinExistence type="predicted"/>
<reference evidence="1" key="2">
    <citation type="journal article" date="2022" name="New Phytol.">
        <title>Evolutionary transition to the ectomycorrhizal habit in the genomes of a hyperdiverse lineage of mushroom-forming fungi.</title>
        <authorList>
            <person name="Looney B."/>
            <person name="Miyauchi S."/>
            <person name="Morin E."/>
            <person name="Drula E."/>
            <person name="Courty P.E."/>
            <person name="Kohler A."/>
            <person name="Kuo A."/>
            <person name="LaButti K."/>
            <person name="Pangilinan J."/>
            <person name="Lipzen A."/>
            <person name="Riley R."/>
            <person name="Andreopoulos W."/>
            <person name="He G."/>
            <person name="Johnson J."/>
            <person name="Nolan M."/>
            <person name="Tritt A."/>
            <person name="Barry K.W."/>
            <person name="Grigoriev I.V."/>
            <person name="Nagy L.G."/>
            <person name="Hibbett D."/>
            <person name="Henrissat B."/>
            <person name="Matheny P.B."/>
            <person name="Labbe J."/>
            <person name="Martin F.M."/>
        </authorList>
    </citation>
    <scope>NUCLEOTIDE SEQUENCE</scope>
    <source>
        <strain evidence="1">EC-137</strain>
    </source>
</reference>
<organism evidence="1 2">
    <name type="scientific">Vararia minispora EC-137</name>
    <dbReference type="NCBI Taxonomy" id="1314806"/>
    <lineage>
        <taxon>Eukaryota</taxon>
        <taxon>Fungi</taxon>
        <taxon>Dikarya</taxon>
        <taxon>Basidiomycota</taxon>
        <taxon>Agaricomycotina</taxon>
        <taxon>Agaricomycetes</taxon>
        <taxon>Russulales</taxon>
        <taxon>Lachnocladiaceae</taxon>
        <taxon>Vararia</taxon>
    </lineage>
</organism>
<comment type="caution">
    <text evidence="1">The sequence shown here is derived from an EMBL/GenBank/DDBJ whole genome shotgun (WGS) entry which is preliminary data.</text>
</comment>
<protein>
    <submittedName>
        <fullName evidence="1">Uncharacterized protein</fullName>
    </submittedName>
</protein>
<gene>
    <name evidence="1" type="ORF">K488DRAFT_57287</name>
</gene>
<evidence type="ECO:0000313" key="2">
    <source>
        <dbReference type="Proteomes" id="UP000814128"/>
    </source>
</evidence>
<dbReference type="EMBL" id="MU273703">
    <property type="protein sequence ID" value="KAI0029047.1"/>
    <property type="molecule type" value="Genomic_DNA"/>
</dbReference>
<evidence type="ECO:0000313" key="1">
    <source>
        <dbReference type="EMBL" id="KAI0029047.1"/>
    </source>
</evidence>
<reference evidence="1" key="1">
    <citation type="submission" date="2021-02" db="EMBL/GenBank/DDBJ databases">
        <authorList>
            <consortium name="DOE Joint Genome Institute"/>
            <person name="Ahrendt S."/>
            <person name="Looney B.P."/>
            <person name="Miyauchi S."/>
            <person name="Morin E."/>
            <person name="Drula E."/>
            <person name="Courty P.E."/>
            <person name="Chicoki N."/>
            <person name="Fauchery L."/>
            <person name="Kohler A."/>
            <person name="Kuo A."/>
            <person name="Labutti K."/>
            <person name="Pangilinan J."/>
            <person name="Lipzen A."/>
            <person name="Riley R."/>
            <person name="Andreopoulos W."/>
            <person name="He G."/>
            <person name="Johnson J."/>
            <person name="Barry K.W."/>
            <person name="Grigoriev I.V."/>
            <person name="Nagy L."/>
            <person name="Hibbett D."/>
            <person name="Henrissat B."/>
            <person name="Matheny P.B."/>
            <person name="Labbe J."/>
            <person name="Martin F."/>
        </authorList>
    </citation>
    <scope>NUCLEOTIDE SEQUENCE</scope>
    <source>
        <strain evidence="1">EC-137</strain>
    </source>
</reference>